<evidence type="ECO:0000256" key="1">
    <source>
        <dbReference type="ARBA" id="ARBA00000923"/>
    </source>
</evidence>
<comment type="subcellular location">
    <subcellularLocation>
        <location evidence="2">Endomembrane system</location>
        <topology evidence="2">Multi-pass membrane protein</topology>
    </subcellularLocation>
</comment>
<evidence type="ECO:0000256" key="2">
    <source>
        <dbReference type="ARBA" id="ARBA00004127"/>
    </source>
</evidence>
<evidence type="ECO:0000256" key="4">
    <source>
        <dbReference type="ARBA" id="ARBA00022692"/>
    </source>
</evidence>
<dbReference type="InParanoid" id="T1IBJ2"/>
<dbReference type="AlphaFoldDB" id="T1IBJ2"/>
<keyword evidence="4" id="KW-0812">Transmembrane</keyword>
<evidence type="ECO:0000256" key="14">
    <source>
        <dbReference type="ARBA" id="ARBA00049296"/>
    </source>
</evidence>
<evidence type="ECO:0000256" key="6">
    <source>
        <dbReference type="ARBA" id="ARBA00023136"/>
    </source>
</evidence>
<evidence type="ECO:0000256" key="12">
    <source>
        <dbReference type="ARBA" id="ARBA00048800"/>
    </source>
</evidence>
<comment type="similarity">
    <text evidence="3">Belongs to the AIG1 family.</text>
</comment>
<sequence length="136" mass="16457">MEKPDCRLNEMHVVYMKSGLWVYPIFNVLNIPQRIVFFACSYATGFLFYFLGERINYYLWALKTHLVLSFIGLLTNKEWLQKVRRKKDKKEKKHDCNKKNIVLVTLKLMYLHNDIFKNIRNFKRKEMDNVFTQGLI</sequence>
<evidence type="ECO:0000256" key="8">
    <source>
        <dbReference type="ARBA" id="ARBA00047427"/>
    </source>
</evidence>
<keyword evidence="5" id="KW-1133">Transmembrane helix</keyword>
<dbReference type="GO" id="GO:0012505">
    <property type="term" value="C:endomembrane system"/>
    <property type="evidence" value="ECO:0007669"/>
    <property type="project" value="UniProtKB-SubCell"/>
</dbReference>
<dbReference type="Pfam" id="PF04750">
    <property type="entry name" value="Far-17a_AIG1"/>
    <property type="match status" value="1"/>
</dbReference>
<reference evidence="17" key="1">
    <citation type="submission" date="2015-05" db="UniProtKB">
        <authorList>
            <consortium name="EnsemblMetazoa"/>
        </authorList>
    </citation>
    <scope>IDENTIFICATION</scope>
</reference>
<evidence type="ECO:0000256" key="16">
    <source>
        <dbReference type="ARBA" id="ARBA00049428"/>
    </source>
</evidence>
<evidence type="ECO:0000256" key="5">
    <source>
        <dbReference type="ARBA" id="ARBA00022989"/>
    </source>
</evidence>
<evidence type="ECO:0000313" key="18">
    <source>
        <dbReference type="Proteomes" id="UP000015103"/>
    </source>
</evidence>
<comment type="catalytic activity">
    <reaction evidence="10">
        <text>12-octadecanoyloxy-octadecanoate + H2O = 12-hydroxyoctadecanoate + octadecanoate + H(+)</text>
        <dbReference type="Rhea" id="RHEA:52080"/>
        <dbReference type="ChEBI" id="CHEBI:15377"/>
        <dbReference type="ChEBI" id="CHEBI:15378"/>
        <dbReference type="ChEBI" id="CHEBI:25629"/>
        <dbReference type="ChEBI" id="CHEBI:84201"/>
        <dbReference type="ChEBI" id="CHEBI:136330"/>
    </reaction>
    <physiologicalReaction direction="left-to-right" evidence="10">
        <dbReference type="Rhea" id="RHEA:52081"/>
    </physiologicalReaction>
</comment>
<dbReference type="VEuPathDB" id="VectorBase:RPRC013662"/>
<comment type="catalytic activity">
    <reaction evidence="7">
        <text>12-hexadecanoyloxy-octadecanoate + H2O = 12-hydroxyoctadecanoate + hexadecanoate + H(+)</text>
        <dbReference type="Rhea" id="RHEA:52056"/>
        <dbReference type="ChEBI" id="CHEBI:7896"/>
        <dbReference type="ChEBI" id="CHEBI:15377"/>
        <dbReference type="ChEBI" id="CHEBI:15378"/>
        <dbReference type="ChEBI" id="CHEBI:83677"/>
        <dbReference type="ChEBI" id="CHEBI:84201"/>
    </reaction>
    <physiologicalReaction direction="left-to-right" evidence="7">
        <dbReference type="Rhea" id="RHEA:52057"/>
    </physiologicalReaction>
</comment>
<keyword evidence="18" id="KW-1185">Reference proteome</keyword>
<dbReference type="EnsemblMetazoa" id="RPRC013662-RA">
    <property type="protein sequence ID" value="RPRC013662-PA"/>
    <property type="gene ID" value="RPRC013662"/>
</dbReference>
<dbReference type="EMBL" id="ACPB03024201">
    <property type="status" value="NOT_ANNOTATED_CDS"/>
    <property type="molecule type" value="Genomic_DNA"/>
</dbReference>
<dbReference type="InterPro" id="IPR006838">
    <property type="entry name" value="ADTRP_AIG1"/>
</dbReference>
<protein>
    <submittedName>
        <fullName evidence="17">Uncharacterized protein</fullName>
    </submittedName>
</protein>
<organism evidence="17 18">
    <name type="scientific">Rhodnius prolixus</name>
    <name type="common">Triatomid bug</name>
    <dbReference type="NCBI Taxonomy" id="13249"/>
    <lineage>
        <taxon>Eukaryota</taxon>
        <taxon>Metazoa</taxon>
        <taxon>Ecdysozoa</taxon>
        <taxon>Arthropoda</taxon>
        <taxon>Hexapoda</taxon>
        <taxon>Insecta</taxon>
        <taxon>Pterygota</taxon>
        <taxon>Neoptera</taxon>
        <taxon>Paraneoptera</taxon>
        <taxon>Hemiptera</taxon>
        <taxon>Heteroptera</taxon>
        <taxon>Panheteroptera</taxon>
        <taxon>Cimicomorpha</taxon>
        <taxon>Reduviidae</taxon>
        <taxon>Triatominae</taxon>
        <taxon>Rhodnius</taxon>
    </lineage>
</organism>
<comment type="catalytic activity">
    <reaction evidence="11">
        <text>12-(9Z-octadecenoyloxy)-octadecanoate + H2O = 12-hydroxyoctadecanoate + (9Z)-octadecenoate + H(+)</text>
        <dbReference type="Rhea" id="RHEA:52060"/>
        <dbReference type="ChEBI" id="CHEBI:15377"/>
        <dbReference type="ChEBI" id="CHEBI:15378"/>
        <dbReference type="ChEBI" id="CHEBI:30823"/>
        <dbReference type="ChEBI" id="CHEBI:84201"/>
        <dbReference type="ChEBI" id="CHEBI:136302"/>
    </reaction>
    <physiologicalReaction direction="left-to-right" evidence="11">
        <dbReference type="Rhea" id="RHEA:52061"/>
    </physiologicalReaction>
</comment>
<comment type="catalytic activity">
    <reaction evidence="1">
        <text>9-(9Z-hexadecenoyloxy)-octadecanoate + H2O = (9Z)-hexadecenoate + 9-hydroxy-octadecanoate + H(+)</text>
        <dbReference type="Rhea" id="RHEA:52068"/>
        <dbReference type="ChEBI" id="CHEBI:15377"/>
        <dbReference type="ChEBI" id="CHEBI:15378"/>
        <dbReference type="ChEBI" id="CHEBI:32372"/>
        <dbReference type="ChEBI" id="CHEBI:136286"/>
        <dbReference type="ChEBI" id="CHEBI:136309"/>
    </reaction>
    <physiologicalReaction direction="left-to-right" evidence="1">
        <dbReference type="Rhea" id="RHEA:52069"/>
    </physiologicalReaction>
</comment>
<comment type="catalytic activity">
    <reaction evidence="14">
        <text>13-(9Z-octadecenoyloxy)-octadecanoate + H2O = 13-hydroxy-octadecanoate + (9Z)-octadecenoate + H(+)</text>
        <dbReference type="Rhea" id="RHEA:52064"/>
        <dbReference type="ChEBI" id="CHEBI:15377"/>
        <dbReference type="ChEBI" id="CHEBI:15378"/>
        <dbReference type="ChEBI" id="CHEBI:30823"/>
        <dbReference type="ChEBI" id="CHEBI:136303"/>
        <dbReference type="ChEBI" id="CHEBI:136304"/>
    </reaction>
    <physiologicalReaction direction="left-to-right" evidence="14">
        <dbReference type="Rhea" id="RHEA:52065"/>
    </physiologicalReaction>
</comment>
<comment type="catalytic activity">
    <reaction evidence="16">
        <text>12-(9Z-hexadecenoyloxy)-octadecanoate + H2O = 12-hydroxyoctadecanoate + (9Z)-hexadecenoate + H(+)</text>
        <dbReference type="Rhea" id="RHEA:52072"/>
        <dbReference type="ChEBI" id="CHEBI:15377"/>
        <dbReference type="ChEBI" id="CHEBI:15378"/>
        <dbReference type="ChEBI" id="CHEBI:32372"/>
        <dbReference type="ChEBI" id="CHEBI:84201"/>
        <dbReference type="ChEBI" id="CHEBI:136312"/>
    </reaction>
    <physiologicalReaction direction="left-to-right" evidence="16">
        <dbReference type="Rhea" id="RHEA:52073"/>
    </physiologicalReaction>
</comment>
<dbReference type="EMBL" id="ACPB03024202">
    <property type="status" value="NOT_ANNOTATED_CDS"/>
    <property type="molecule type" value="Genomic_DNA"/>
</dbReference>
<accession>T1IBJ2</accession>
<evidence type="ECO:0000256" key="11">
    <source>
        <dbReference type="ARBA" id="ARBA00048701"/>
    </source>
</evidence>
<comment type="catalytic activity">
    <reaction evidence="12">
        <text>9-(9Z-octadecenoyloxy)-octadecanoate + H2O = 9-hydroxy-octadecanoate + (9Z)-octadecenoate + H(+)</text>
        <dbReference type="Rhea" id="RHEA:52048"/>
        <dbReference type="ChEBI" id="CHEBI:15377"/>
        <dbReference type="ChEBI" id="CHEBI:15378"/>
        <dbReference type="ChEBI" id="CHEBI:30823"/>
        <dbReference type="ChEBI" id="CHEBI:136282"/>
        <dbReference type="ChEBI" id="CHEBI:136286"/>
    </reaction>
    <physiologicalReaction direction="left-to-right" evidence="12">
        <dbReference type="Rhea" id="RHEA:52049"/>
    </physiologicalReaction>
</comment>
<proteinExistence type="inferred from homology"/>
<evidence type="ECO:0000256" key="10">
    <source>
        <dbReference type="ARBA" id="ARBA00048680"/>
    </source>
</evidence>
<comment type="catalytic activity">
    <reaction evidence="15">
        <text>13-(9Z-hexadecenoyloxy)-octadecanoate + H2O = 13-hydroxy-octadecanoate + (9Z)-hexadecenoate + H(+)</text>
        <dbReference type="Rhea" id="RHEA:52076"/>
        <dbReference type="ChEBI" id="CHEBI:15377"/>
        <dbReference type="ChEBI" id="CHEBI:15378"/>
        <dbReference type="ChEBI" id="CHEBI:32372"/>
        <dbReference type="ChEBI" id="CHEBI:136304"/>
        <dbReference type="ChEBI" id="CHEBI:136315"/>
    </reaction>
    <physiologicalReaction direction="left-to-right" evidence="15">
        <dbReference type="Rhea" id="RHEA:52077"/>
    </physiologicalReaction>
</comment>
<dbReference type="Proteomes" id="UP000015103">
    <property type="component" value="Unassembled WGS sequence"/>
</dbReference>
<dbReference type="HOGENOM" id="CLU_1877959_0_0_1"/>
<comment type="catalytic activity">
    <reaction evidence="13">
        <text>9-octadecanoyloxy-octadecanoate + H2O = 9-hydroxy-octadecanoate + octadecanoate + H(+)</text>
        <dbReference type="Rhea" id="RHEA:52096"/>
        <dbReference type="ChEBI" id="CHEBI:15377"/>
        <dbReference type="ChEBI" id="CHEBI:15378"/>
        <dbReference type="ChEBI" id="CHEBI:25629"/>
        <dbReference type="ChEBI" id="CHEBI:136286"/>
        <dbReference type="ChEBI" id="CHEBI:136373"/>
    </reaction>
    <physiologicalReaction direction="left-to-right" evidence="13">
        <dbReference type="Rhea" id="RHEA:52097"/>
    </physiologicalReaction>
</comment>
<comment type="catalytic activity">
    <reaction evidence="8">
        <text>13-octadecanoyloxy-octadecanoate + H2O = 13-hydroxy-octadecanoate + octadecanoate + H(+)</text>
        <dbReference type="Rhea" id="RHEA:52084"/>
        <dbReference type="ChEBI" id="CHEBI:15377"/>
        <dbReference type="ChEBI" id="CHEBI:15378"/>
        <dbReference type="ChEBI" id="CHEBI:25629"/>
        <dbReference type="ChEBI" id="CHEBI:136304"/>
        <dbReference type="ChEBI" id="CHEBI:136335"/>
    </reaction>
    <physiologicalReaction direction="left-to-right" evidence="8">
        <dbReference type="Rhea" id="RHEA:52085"/>
    </physiologicalReaction>
</comment>
<dbReference type="GO" id="GO:0016020">
    <property type="term" value="C:membrane"/>
    <property type="evidence" value="ECO:0007669"/>
    <property type="project" value="InterPro"/>
</dbReference>
<evidence type="ECO:0000256" key="13">
    <source>
        <dbReference type="ARBA" id="ARBA00049221"/>
    </source>
</evidence>
<keyword evidence="6" id="KW-0472">Membrane</keyword>
<evidence type="ECO:0000256" key="9">
    <source>
        <dbReference type="ARBA" id="ARBA00047863"/>
    </source>
</evidence>
<evidence type="ECO:0000256" key="7">
    <source>
        <dbReference type="ARBA" id="ARBA00047368"/>
    </source>
</evidence>
<evidence type="ECO:0000256" key="3">
    <source>
        <dbReference type="ARBA" id="ARBA00009300"/>
    </source>
</evidence>
<name>T1IBJ2_RHOPR</name>
<evidence type="ECO:0000313" key="17">
    <source>
        <dbReference type="EnsemblMetazoa" id="RPRC013662-PA"/>
    </source>
</evidence>
<evidence type="ECO:0000256" key="15">
    <source>
        <dbReference type="ARBA" id="ARBA00049322"/>
    </source>
</evidence>
<comment type="catalytic activity">
    <reaction evidence="9">
        <text>9-hexadecanoyloxy-octadecanoate + H2O = 9-hydroxy-octadecanoate + hexadecanoate + H(+)</text>
        <dbReference type="Rhea" id="RHEA:52052"/>
        <dbReference type="ChEBI" id="CHEBI:7896"/>
        <dbReference type="ChEBI" id="CHEBI:15377"/>
        <dbReference type="ChEBI" id="CHEBI:15378"/>
        <dbReference type="ChEBI" id="CHEBI:83670"/>
        <dbReference type="ChEBI" id="CHEBI:136286"/>
    </reaction>
    <physiologicalReaction direction="left-to-right" evidence="9">
        <dbReference type="Rhea" id="RHEA:52053"/>
    </physiologicalReaction>
</comment>